<dbReference type="EMBL" id="BAAFGZ010000152">
    <property type="protein sequence ID" value="GAB0135846.1"/>
    <property type="molecule type" value="Genomic_DNA"/>
</dbReference>
<dbReference type="PANTHER" id="PTHR12603">
    <property type="entry name" value="CCR4-NOT TRANSCRIPTION COMPLEX RELATED"/>
    <property type="match status" value="1"/>
</dbReference>
<feature type="domain" description="RRM" evidence="5">
    <location>
        <begin position="121"/>
        <end position="207"/>
    </location>
</feature>
<evidence type="ECO:0000259" key="4">
    <source>
        <dbReference type="PROSITE" id="PS50089"/>
    </source>
</evidence>
<evidence type="ECO:0000256" key="3">
    <source>
        <dbReference type="SAM" id="MobiDB-lite"/>
    </source>
</evidence>
<evidence type="ECO:0000313" key="6">
    <source>
        <dbReference type="EMBL" id="GAB0135846.1"/>
    </source>
</evidence>
<feature type="compositionally biased region" description="Basic residues" evidence="3">
    <location>
        <begin position="702"/>
        <end position="713"/>
    </location>
</feature>
<dbReference type="PROSITE" id="PS50102">
    <property type="entry name" value="RRM"/>
    <property type="match status" value="1"/>
</dbReference>
<keyword evidence="2" id="KW-0694">RNA-binding</keyword>
<evidence type="ECO:0008006" key="8">
    <source>
        <dbReference type="Google" id="ProtNLM"/>
    </source>
</evidence>
<feature type="region of interest" description="Disordered" evidence="3">
    <location>
        <begin position="87"/>
        <end position="106"/>
    </location>
</feature>
<dbReference type="SUPFAM" id="SSF54928">
    <property type="entry name" value="RNA-binding domain, RBD"/>
    <property type="match status" value="1"/>
</dbReference>
<comment type="caution">
    <text evidence="6">The sequence shown here is derived from an EMBL/GenBank/DDBJ whole genome shotgun (WGS) entry which is preliminary data.</text>
</comment>
<feature type="compositionally biased region" description="Basic and acidic residues" evidence="3">
    <location>
        <begin position="417"/>
        <end position="426"/>
    </location>
</feature>
<feature type="compositionally biased region" description="Pro residues" evidence="3">
    <location>
        <begin position="272"/>
        <end position="281"/>
    </location>
</feature>
<dbReference type="InterPro" id="IPR035979">
    <property type="entry name" value="RBD_domain_sf"/>
</dbReference>
<dbReference type="InterPro" id="IPR013083">
    <property type="entry name" value="Znf_RING/FYVE/PHD"/>
</dbReference>
<gene>
    <name evidence="6" type="primary">g4169</name>
    <name evidence="6" type="ORF">EsDP_00004169</name>
</gene>
<feature type="region of interest" description="Disordered" evidence="3">
    <location>
        <begin position="404"/>
        <end position="500"/>
    </location>
</feature>
<feature type="compositionally biased region" description="Polar residues" evidence="3">
    <location>
        <begin position="476"/>
        <end position="489"/>
    </location>
</feature>
<evidence type="ECO:0000259" key="5">
    <source>
        <dbReference type="PROSITE" id="PS50102"/>
    </source>
</evidence>
<evidence type="ECO:0000313" key="7">
    <source>
        <dbReference type="Proteomes" id="UP001562357"/>
    </source>
</evidence>
<feature type="compositionally biased region" description="Polar residues" evidence="3">
    <location>
        <begin position="862"/>
        <end position="873"/>
    </location>
</feature>
<feature type="compositionally biased region" description="Basic and acidic residues" evidence="3">
    <location>
        <begin position="936"/>
        <end position="947"/>
    </location>
</feature>
<name>A0ABQ0CQY8_9HYPO</name>
<dbReference type="Gene3D" id="3.30.70.330">
    <property type="match status" value="1"/>
</dbReference>
<feature type="compositionally biased region" description="Low complexity" evidence="3">
    <location>
        <begin position="1200"/>
        <end position="1216"/>
    </location>
</feature>
<feature type="region of interest" description="Disordered" evidence="3">
    <location>
        <begin position="357"/>
        <end position="380"/>
    </location>
</feature>
<dbReference type="PANTHER" id="PTHR12603:SF0">
    <property type="entry name" value="CCR4-NOT TRANSCRIPTION COMPLEX SUBUNIT 4"/>
    <property type="match status" value="1"/>
</dbReference>
<keyword evidence="7" id="KW-1185">Reference proteome</keyword>
<dbReference type="InterPro" id="IPR034261">
    <property type="entry name" value="CNOT4_RRM"/>
</dbReference>
<evidence type="ECO:0000256" key="1">
    <source>
        <dbReference type="PROSITE-ProRule" id="PRU00175"/>
    </source>
</evidence>
<feature type="compositionally biased region" description="Basic and acidic residues" evidence="3">
    <location>
        <begin position="1166"/>
        <end position="1199"/>
    </location>
</feature>
<dbReference type="PROSITE" id="PS50089">
    <property type="entry name" value="ZF_RING_2"/>
    <property type="match status" value="1"/>
</dbReference>
<feature type="compositionally biased region" description="Polar residues" evidence="3">
    <location>
        <begin position="239"/>
        <end position="250"/>
    </location>
</feature>
<keyword evidence="1" id="KW-0479">Metal-binding</keyword>
<dbReference type="InterPro" id="IPR000504">
    <property type="entry name" value="RRM_dom"/>
</dbReference>
<feature type="compositionally biased region" description="Polar residues" evidence="3">
    <location>
        <begin position="331"/>
        <end position="340"/>
    </location>
</feature>
<feature type="compositionally biased region" description="Basic and acidic residues" evidence="3">
    <location>
        <begin position="1098"/>
        <end position="1120"/>
    </location>
</feature>
<dbReference type="InterPro" id="IPR001841">
    <property type="entry name" value="Znf_RING"/>
</dbReference>
<organism evidence="6 7">
    <name type="scientific">Epichloe bromicola</name>
    <dbReference type="NCBI Taxonomy" id="79588"/>
    <lineage>
        <taxon>Eukaryota</taxon>
        <taxon>Fungi</taxon>
        <taxon>Dikarya</taxon>
        <taxon>Ascomycota</taxon>
        <taxon>Pezizomycotina</taxon>
        <taxon>Sordariomycetes</taxon>
        <taxon>Hypocreomycetidae</taxon>
        <taxon>Hypocreales</taxon>
        <taxon>Clavicipitaceae</taxon>
        <taxon>Epichloe</taxon>
    </lineage>
</organism>
<keyword evidence="1" id="KW-0863">Zinc-finger</keyword>
<dbReference type="Gene3D" id="3.30.40.10">
    <property type="entry name" value="Zinc/RING finger domain, C3HC4 (zinc finger)"/>
    <property type="match status" value="1"/>
</dbReference>
<protein>
    <recommendedName>
        <fullName evidence="8">General negative regulator of transcription subunit 4</fullName>
    </recommendedName>
</protein>
<dbReference type="Pfam" id="PF00076">
    <property type="entry name" value="RRM_1"/>
    <property type="match status" value="1"/>
</dbReference>
<reference evidence="7" key="1">
    <citation type="submission" date="2024-06" db="EMBL/GenBank/DDBJ databases">
        <title>Draft Genome Sequences of Epichloe bromicola Strains Isolated from Elymus ciliaris.</title>
        <authorList>
            <consortium name="Epichloe bromicola genome sequencing consortium"/>
            <person name="Miura A."/>
            <person name="Imano S."/>
            <person name="Ashida A."/>
            <person name="Sato I."/>
            <person name="Chiba S."/>
            <person name="Tanaka A."/>
            <person name="Camagna M."/>
            <person name="Takemoto D."/>
        </authorList>
    </citation>
    <scope>NUCLEOTIDE SEQUENCE [LARGE SCALE GENOMIC DNA]</scope>
    <source>
        <strain evidence="7">DP</strain>
    </source>
</reference>
<dbReference type="Pfam" id="PF14570">
    <property type="entry name" value="zf-RING_4"/>
    <property type="match status" value="1"/>
</dbReference>
<dbReference type="Proteomes" id="UP001562357">
    <property type="component" value="Unassembled WGS sequence"/>
</dbReference>
<feature type="compositionally biased region" description="Polar residues" evidence="3">
    <location>
        <begin position="949"/>
        <end position="968"/>
    </location>
</feature>
<feature type="compositionally biased region" description="Low complexity" evidence="3">
    <location>
        <begin position="671"/>
        <end position="688"/>
    </location>
</feature>
<dbReference type="CDD" id="cd16618">
    <property type="entry name" value="mRING-HC-C4C4_CNOT4"/>
    <property type="match status" value="1"/>
</dbReference>
<dbReference type="SMART" id="SM00361">
    <property type="entry name" value="RRM_1"/>
    <property type="match status" value="1"/>
</dbReference>
<dbReference type="InterPro" id="IPR039780">
    <property type="entry name" value="Mot2"/>
</dbReference>
<evidence type="ECO:0000256" key="2">
    <source>
        <dbReference type="PROSITE-ProRule" id="PRU00176"/>
    </source>
</evidence>
<feature type="region of interest" description="Disordered" evidence="3">
    <location>
        <begin position="235"/>
        <end position="340"/>
    </location>
</feature>
<feature type="compositionally biased region" description="Gly residues" evidence="3">
    <location>
        <begin position="745"/>
        <end position="756"/>
    </location>
</feature>
<feature type="compositionally biased region" description="Basic and acidic residues" evidence="3">
    <location>
        <begin position="90"/>
        <end position="106"/>
    </location>
</feature>
<sequence length="1535" mass="163409">MAPQDSFIEEEEDVCPLCIEEFDLSDRNFRPCPCGYQVCQFCFNNIKNNMNGLCPACRRPYDEKTIEWKVVTQEEVAEFRANIQKNQKKRAQEQRHKEVQKREAEKENRKNLVGVRVVQKNLVYITGLAPTVREDELLKTLRKPEFFGQYGNIQKISISNRKSPDGQHHSLGIYVTFEKPEEATKCIQAVHGSQNGDRFLKAQHGTTKYCSAWLKNEKCNNPGCMFLHEQGDEEDSYTRQDLSSMNSIHTQRPLPGGGGSSSRTVSRQQGPQPTPPPPPPAAQSMVRTASKEGSDNGVDSSALPSSANWARNPQTSRRGSYATSGAACSPAISTSQPARNENTLEAVDDVDVFIPAPTAASKGKQQHQSTAAASSIRRKSERDRGILALLKALDACKLPVFNAVKDDDANPPMFDTRGGEKRRAMREDEESRLDQDDQTEARAPPSEGEPEAGGSLALGGEPEDREVAADGHGFDQRQSGTQPPIQRGSTDGLYGLGTAGSGFSQAPAGLGRSMTPQQLAVLRTQSGFGDQMLPGISAQSMFQSPGHNRQSSRFSFANDTNNATNNIKLAANPRIMAQQSSMMPSSFQSQTGNQFYGTSMPGPPPGLKSTGTPPSMFGQSFGAGSGFGGAPKDSSNDLLQTLIGRNRGGSTQPPDMGKREYMISSFSNQYPPSSTSTPAPASSLLASLYGNPSGAFQDFGSKQKRKSKKHRHANTSSSGGSGLVDLADPSILQARMQHQSQGNAGVAGQGLFGGGQSQEDELPSLDEATHSVDALVSDEPQVVSAPGFGSETNIGRSVPPWFSLPQSVANSLVNSPLSSMASPVLSQHRQPHIIPALPRVPPPPGLERGTVTPEQTPRKVTAPSSEFGRTNKTAAAGAAGSAHVPPQRPSARDQSVANLQDEDFPALGSHQPGKTRTASLAMPTVPTPKSTPAPKKGNDRDVDKKAQGVDNTPSSPTTVLTKQANVSVRSKAVASKETLSNEKNALPAEISSSFPALPALTTGSPSPAPRNALRTLRVMSTPKTTEAPAFPSPVQNVANKAFSISHGPDTPLSEMVSDTASIISASVSASRAGSPPPSRVGCAAVRNTTKSQQRKQRKDALKQETKIIAEALKADSEEHAPVIGRKKKQKKEKPAACQSKTSDPAAPDLAIAQPEAANKVAEPEEVEPKSKATKDKKASKGKERERERERENDKHKDRPTSMPAASAAPQPAEAPSTVPIEPIESADPSERQQFGPASVFAEIRNSLWASTLDKLQILKPVSSTSSRPEQGHTANGATQSGYCKDCACKCGEIQGEDLIALRAGKPVRKQFHVDGSRMLITPNGDCIRGLTLEEEDAFLDLQSAIAATAENPGAFIAPRHQPGSGAFSLIKGRAVPNGRPNIFPATAQPHSQDPIGKLQREDALSYINQYVLPRLNLDAANMGFPKGASPLRDAAAASLNALAPYFYGPDAAAGVGIYSTPDGARAMQDFSSSGGAPAADVSKIGPANGLGGISLMSVEDAEARLAASRKETEKLEKGLNAVIKRNRRLVLGGGN</sequence>
<feature type="compositionally biased region" description="Polar residues" evidence="3">
    <location>
        <begin position="297"/>
        <end position="323"/>
    </location>
</feature>
<dbReference type="SUPFAM" id="SSF57850">
    <property type="entry name" value="RING/U-box"/>
    <property type="match status" value="1"/>
</dbReference>
<keyword evidence="1" id="KW-0862">Zinc</keyword>
<proteinExistence type="predicted"/>
<accession>A0ABQ0CQY8</accession>
<dbReference type="InterPro" id="IPR003954">
    <property type="entry name" value="RRM_euk-type"/>
</dbReference>
<feature type="compositionally biased region" description="Polar residues" evidence="3">
    <location>
        <begin position="818"/>
        <end position="828"/>
    </location>
</feature>
<feature type="domain" description="RING-type" evidence="4">
    <location>
        <begin position="15"/>
        <end position="58"/>
    </location>
</feature>
<dbReference type="CDD" id="cd12438">
    <property type="entry name" value="RRM_CNOT4"/>
    <property type="match status" value="1"/>
</dbReference>
<feature type="region of interest" description="Disordered" evidence="3">
    <location>
        <begin position="594"/>
        <end position="776"/>
    </location>
</feature>
<feature type="region of interest" description="Disordered" evidence="3">
    <location>
        <begin position="1067"/>
        <end position="1232"/>
    </location>
</feature>
<dbReference type="InterPro" id="IPR012677">
    <property type="entry name" value="Nucleotide-bd_a/b_plait_sf"/>
</dbReference>
<feature type="region of interest" description="Disordered" evidence="3">
    <location>
        <begin position="818"/>
        <end position="980"/>
    </location>
</feature>
<dbReference type="InterPro" id="IPR039515">
    <property type="entry name" value="NOT4_mRING-HC-C4C4"/>
</dbReference>
<feature type="compositionally biased region" description="Basic and acidic residues" evidence="3">
    <location>
        <begin position="465"/>
        <end position="475"/>
    </location>
</feature>